<dbReference type="Proteomes" id="UP000195755">
    <property type="component" value="Chromosome"/>
</dbReference>
<evidence type="ECO:0000313" key="3">
    <source>
        <dbReference type="EMBL" id="ARZ72479.1"/>
    </source>
</evidence>
<feature type="transmembrane region" description="Helical" evidence="2">
    <location>
        <begin position="54"/>
        <end position="72"/>
    </location>
</feature>
<feature type="compositionally biased region" description="Basic and acidic residues" evidence="1">
    <location>
        <begin position="23"/>
        <end position="39"/>
    </location>
</feature>
<organism evidence="3 4">
    <name type="scientific">Streptomyces albireticuli</name>
    <dbReference type="NCBI Taxonomy" id="1940"/>
    <lineage>
        <taxon>Bacteria</taxon>
        <taxon>Bacillati</taxon>
        <taxon>Actinomycetota</taxon>
        <taxon>Actinomycetes</taxon>
        <taxon>Kitasatosporales</taxon>
        <taxon>Streptomycetaceae</taxon>
        <taxon>Streptomyces</taxon>
    </lineage>
</organism>
<evidence type="ECO:0000256" key="2">
    <source>
        <dbReference type="SAM" id="Phobius"/>
    </source>
</evidence>
<dbReference type="AlphaFoldDB" id="A0A1Z2LDV3"/>
<gene>
    <name evidence="3" type="ORF">SMD11_6903</name>
</gene>
<evidence type="ECO:0000313" key="4">
    <source>
        <dbReference type="Proteomes" id="UP000195755"/>
    </source>
</evidence>
<accession>A0A1Z2LDV3</accession>
<dbReference type="RefSeq" id="WP_087930084.1">
    <property type="nucleotide sequence ID" value="NZ_CP021744.1"/>
</dbReference>
<protein>
    <submittedName>
        <fullName evidence="3">Uncharacterized protein</fullName>
    </submittedName>
</protein>
<evidence type="ECO:0000256" key="1">
    <source>
        <dbReference type="SAM" id="MobiDB-lite"/>
    </source>
</evidence>
<dbReference type="EMBL" id="CP021744">
    <property type="protein sequence ID" value="ARZ72479.1"/>
    <property type="molecule type" value="Genomic_DNA"/>
</dbReference>
<keyword evidence="2" id="KW-0812">Transmembrane</keyword>
<reference evidence="3 4" key="1">
    <citation type="submission" date="2017-06" db="EMBL/GenBank/DDBJ databases">
        <title>Streptomyces albireticuli Genome sequencing and assembly.</title>
        <authorList>
            <person name="Wang Y."/>
            <person name="Du B."/>
            <person name="Ding Y."/>
            <person name="Liu H."/>
            <person name="Hou Q."/>
            <person name="Liu K."/>
            <person name="Yao L."/>
            <person name="Wang C."/>
        </authorList>
    </citation>
    <scope>NUCLEOTIDE SEQUENCE [LARGE SCALE GENOMIC DNA]</scope>
    <source>
        <strain evidence="3 4">MDJK11</strain>
    </source>
</reference>
<proteinExistence type="predicted"/>
<name>A0A1Z2LDV3_9ACTN</name>
<keyword evidence="2" id="KW-1133">Transmembrane helix</keyword>
<keyword evidence="2" id="KW-0472">Membrane</keyword>
<feature type="region of interest" description="Disordered" evidence="1">
    <location>
        <begin position="23"/>
        <end position="54"/>
    </location>
</feature>
<dbReference type="OrthoDB" id="4329068at2"/>
<dbReference type="KEGG" id="salj:SMD11_6903"/>
<sequence length="78" mass="8832">MSGYRYRCNKCGITWDEVTTKHKAEAERTRHRHEAHDDGPPDGDTIHTPNTRPWPPTGALIAALVIVTLFIWGSRHGQ</sequence>